<dbReference type="InterPro" id="IPR022764">
    <property type="entry name" value="Peptidase_S54_rhomboid_dom"/>
</dbReference>
<dbReference type="Proteomes" id="UP000005270">
    <property type="component" value="Chromosome"/>
</dbReference>
<dbReference type="InterPro" id="IPR035952">
    <property type="entry name" value="Rhomboid-like_sf"/>
</dbReference>
<dbReference type="InParanoid" id="I3TFL2"/>
<proteinExistence type="inferred from homology"/>
<feature type="transmembrane region" description="Helical" evidence="7">
    <location>
        <begin position="102"/>
        <end position="120"/>
    </location>
</feature>
<dbReference type="Gene3D" id="1.20.1540.10">
    <property type="entry name" value="Rhomboid-like"/>
    <property type="match status" value="1"/>
</dbReference>
<feature type="transmembrane region" description="Helical" evidence="7">
    <location>
        <begin position="162"/>
        <end position="183"/>
    </location>
</feature>
<keyword evidence="10" id="KW-1185">Reference proteome</keyword>
<dbReference type="AlphaFoldDB" id="I3TFL2"/>
<dbReference type="GO" id="GO:0016020">
    <property type="term" value="C:membrane"/>
    <property type="evidence" value="ECO:0007669"/>
    <property type="project" value="UniProtKB-SubCell"/>
</dbReference>
<evidence type="ECO:0000256" key="7">
    <source>
        <dbReference type="SAM" id="Phobius"/>
    </source>
</evidence>
<dbReference type="HOGENOM" id="CLU_611948_0_0_2"/>
<feature type="domain" description="Peptidase S54 rhomboid" evidence="8">
    <location>
        <begin position="63"/>
        <end position="216"/>
    </location>
</feature>
<dbReference type="PANTHER" id="PTHR43731">
    <property type="entry name" value="RHOMBOID PROTEASE"/>
    <property type="match status" value="1"/>
</dbReference>
<dbReference type="OrthoDB" id="26567at2157"/>
<keyword evidence="6 7" id="KW-0472">Membrane</keyword>
<dbReference type="eggNOG" id="arCOG01768">
    <property type="taxonomic scope" value="Archaea"/>
</dbReference>
<evidence type="ECO:0000256" key="5">
    <source>
        <dbReference type="ARBA" id="ARBA00022989"/>
    </source>
</evidence>
<feature type="transmembrane region" description="Helical" evidence="7">
    <location>
        <begin position="254"/>
        <end position="276"/>
    </location>
</feature>
<evidence type="ECO:0000259" key="8">
    <source>
        <dbReference type="Pfam" id="PF01694"/>
    </source>
</evidence>
<evidence type="ECO:0000256" key="1">
    <source>
        <dbReference type="ARBA" id="ARBA00004141"/>
    </source>
</evidence>
<keyword evidence="3 7" id="KW-0812">Transmembrane</keyword>
<feature type="transmembrane region" description="Helical" evidence="7">
    <location>
        <begin position="43"/>
        <end position="64"/>
    </location>
</feature>
<comment type="subcellular location">
    <subcellularLocation>
        <location evidence="1">Membrane</location>
        <topology evidence="1">Multi-pass membrane protein</topology>
    </subcellularLocation>
</comment>
<comment type="similarity">
    <text evidence="2">Belongs to the peptidase S54 family.</text>
</comment>
<dbReference type="SUPFAM" id="SSF144091">
    <property type="entry name" value="Rhomboid-like"/>
    <property type="match status" value="1"/>
</dbReference>
<dbReference type="RefSeq" id="WP_014737800.1">
    <property type="nucleotide sequence ID" value="NC_017954.1"/>
</dbReference>
<feature type="transmembrane region" description="Helical" evidence="7">
    <location>
        <begin position="70"/>
        <end position="90"/>
    </location>
</feature>
<evidence type="ECO:0000256" key="2">
    <source>
        <dbReference type="ARBA" id="ARBA00009045"/>
    </source>
</evidence>
<dbReference type="InterPro" id="IPR050925">
    <property type="entry name" value="Rhomboid_protease_S54"/>
</dbReference>
<dbReference type="GeneID" id="13013446"/>
<dbReference type="GO" id="GO:0004252">
    <property type="term" value="F:serine-type endopeptidase activity"/>
    <property type="evidence" value="ECO:0007669"/>
    <property type="project" value="InterPro"/>
</dbReference>
<organism evidence="9 10">
    <name type="scientific">Thermogladius calderae (strain DSM 22663 / VKM B-2946 / 1633)</name>
    <dbReference type="NCBI Taxonomy" id="1184251"/>
    <lineage>
        <taxon>Archaea</taxon>
        <taxon>Thermoproteota</taxon>
        <taxon>Thermoprotei</taxon>
        <taxon>Desulfurococcales</taxon>
        <taxon>Desulfurococcaceae</taxon>
        <taxon>Thermogladius</taxon>
    </lineage>
</organism>
<evidence type="ECO:0000313" key="9">
    <source>
        <dbReference type="EMBL" id="AFK51550.1"/>
    </source>
</evidence>
<sequence length="447" mass="48005">MVIPGGSYRRGPPPYLTIGLIAANTAVYVYTSYQNYLLESSAWSIYSLGFTPYLLFSSPVQGLIRVFTAMFTHADILHIFFNMYFLYLFGYSVENYLGRLRYLLVYFASGVVASLFHTAFSSVSNWGLLMTPAVGASGAISGVLGAYLILFPNTKMSMCTILVILPVCFPVASYVFMILWFALQVIYGYFTATTIATFAHVGGFLTGILGTWLIARRLTKQYQQTTGMSLADILGSLGIILRGRRGLGRVAKGVLVALILAVVAGYLYGALGSVLAGPQTYVLSVSADGVGDKVLMVLQGGAVYVTTSQVDEVRVLINRLRDTFFYDPGSANNTRVVQESYATQVSGVSVPVELNAEVTYGYSGVLENATGVMLSRVVNVNPYTGVGRLGPSIQISFNISAAEVNWAVGVLALDVLAIAVSSATVMAVLRSDEASAIGEELDLLPFA</sequence>
<gene>
    <name evidence="9" type="ordered locus">TCELL_1127</name>
</gene>
<keyword evidence="4" id="KW-0378">Hydrolase</keyword>
<name>I3TFL2_THEC1</name>
<dbReference type="PANTHER" id="PTHR43731:SF14">
    <property type="entry name" value="PRESENILIN-ASSOCIATED RHOMBOID-LIKE PROTEIN, MITOCHONDRIAL"/>
    <property type="match status" value="1"/>
</dbReference>
<evidence type="ECO:0000256" key="4">
    <source>
        <dbReference type="ARBA" id="ARBA00022801"/>
    </source>
</evidence>
<evidence type="ECO:0000256" key="3">
    <source>
        <dbReference type="ARBA" id="ARBA00022692"/>
    </source>
</evidence>
<dbReference type="EMBL" id="CP003531">
    <property type="protein sequence ID" value="AFK51550.1"/>
    <property type="molecule type" value="Genomic_DNA"/>
</dbReference>
<feature type="transmembrane region" description="Helical" evidence="7">
    <location>
        <begin position="126"/>
        <end position="150"/>
    </location>
</feature>
<dbReference type="KEGG" id="thg:TCELL_1127"/>
<protein>
    <submittedName>
        <fullName evidence="9">Rhomboid family protein</fullName>
    </submittedName>
</protein>
<reference evidence="9 10" key="1">
    <citation type="journal article" date="2012" name="J. Bacteriol.">
        <title>Complete genome sequence of the hyperthermophilic cellulolytic Crenarchaeon 'Thermogladius cellulolyticus' 1633.</title>
        <authorList>
            <person name="Mardanov A.V."/>
            <person name="Kochetkova T.V."/>
            <person name="Beletsky A.V."/>
            <person name="Bonch-Osmolovskaya E.A."/>
            <person name="Ravin N.V."/>
            <person name="Skryabin K.G."/>
        </authorList>
    </citation>
    <scope>NUCLEOTIDE SEQUENCE [LARGE SCALE GENOMIC DNA]</scope>
    <source>
        <strain evidence="10">DSM 22663 / VKM B-2946 / 1633</strain>
    </source>
</reference>
<keyword evidence="5 7" id="KW-1133">Transmembrane helix</keyword>
<feature type="transmembrane region" description="Helical" evidence="7">
    <location>
        <begin position="12"/>
        <end position="31"/>
    </location>
</feature>
<dbReference type="Pfam" id="PF01694">
    <property type="entry name" value="Rhomboid"/>
    <property type="match status" value="1"/>
</dbReference>
<evidence type="ECO:0000256" key="6">
    <source>
        <dbReference type="ARBA" id="ARBA00023136"/>
    </source>
</evidence>
<feature type="transmembrane region" description="Helical" evidence="7">
    <location>
        <begin position="189"/>
        <end position="215"/>
    </location>
</feature>
<accession>I3TFL2</accession>
<evidence type="ECO:0000313" key="10">
    <source>
        <dbReference type="Proteomes" id="UP000005270"/>
    </source>
</evidence>
<dbReference type="STRING" id="1184251.TCELL_1127"/>